<keyword evidence="3" id="KW-1185">Reference proteome</keyword>
<dbReference type="RefSeq" id="WP_073066965.1">
    <property type="nucleotide sequence ID" value="NZ_FQUS01000020.1"/>
</dbReference>
<keyword evidence="1" id="KW-0732">Signal</keyword>
<organism evidence="2 3">
    <name type="scientific">Fodinibius roseus</name>
    <dbReference type="NCBI Taxonomy" id="1194090"/>
    <lineage>
        <taxon>Bacteria</taxon>
        <taxon>Pseudomonadati</taxon>
        <taxon>Balneolota</taxon>
        <taxon>Balneolia</taxon>
        <taxon>Balneolales</taxon>
        <taxon>Balneolaceae</taxon>
        <taxon>Fodinibius</taxon>
    </lineage>
</organism>
<evidence type="ECO:0000256" key="1">
    <source>
        <dbReference type="SAM" id="SignalP"/>
    </source>
</evidence>
<dbReference type="Proteomes" id="UP000184041">
    <property type="component" value="Unassembled WGS sequence"/>
</dbReference>
<protein>
    <submittedName>
        <fullName evidence="2">Uncharacterized protein</fullName>
    </submittedName>
</protein>
<evidence type="ECO:0000313" key="3">
    <source>
        <dbReference type="Proteomes" id="UP000184041"/>
    </source>
</evidence>
<dbReference type="AlphaFoldDB" id="A0A1M5HK69"/>
<feature type="signal peptide" evidence="1">
    <location>
        <begin position="1"/>
        <end position="17"/>
    </location>
</feature>
<name>A0A1M5HK69_9BACT</name>
<dbReference type="EMBL" id="FQUS01000020">
    <property type="protein sequence ID" value="SHG16222.1"/>
    <property type="molecule type" value="Genomic_DNA"/>
</dbReference>
<feature type="chain" id="PRO_5012499897" evidence="1">
    <location>
        <begin position="18"/>
        <end position="115"/>
    </location>
</feature>
<evidence type="ECO:0000313" key="2">
    <source>
        <dbReference type="EMBL" id="SHG16222.1"/>
    </source>
</evidence>
<proteinExistence type="predicted"/>
<gene>
    <name evidence="2" type="ORF">SAMN05443144_12064</name>
</gene>
<sequence>MKWALFILILLPSALQAQEYEVRDRCMGNGNYAMVVEYYDQFYVVETPEYFQQNWIIQDLIGISLGGYNILYYSNSVGATQSVEVRVLSRYRWKYAGYPGARAVCRHITQVYRRW</sequence>
<reference evidence="2 3" key="1">
    <citation type="submission" date="2016-11" db="EMBL/GenBank/DDBJ databases">
        <authorList>
            <person name="Jaros S."/>
            <person name="Januszkiewicz K."/>
            <person name="Wedrychowicz H."/>
        </authorList>
    </citation>
    <scope>NUCLEOTIDE SEQUENCE [LARGE SCALE GENOMIC DNA]</scope>
    <source>
        <strain evidence="2 3">DSM 21986</strain>
    </source>
</reference>
<accession>A0A1M5HK69</accession>
<dbReference type="OrthoDB" id="9839032at2"/>